<accession>A0AAD4BEW9</accession>
<keyword evidence="2" id="KW-1185">Reference proteome</keyword>
<organism evidence="1 2">
    <name type="scientific">Boletus edulis BED1</name>
    <dbReference type="NCBI Taxonomy" id="1328754"/>
    <lineage>
        <taxon>Eukaryota</taxon>
        <taxon>Fungi</taxon>
        <taxon>Dikarya</taxon>
        <taxon>Basidiomycota</taxon>
        <taxon>Agaricomycotina</taxon>
        <taxon>Agaricomycetes</taxon>
        <taxon>Agaricomycetidae</taxon>
        <taxon>Boletales</taxon>
        <taxon>Boletineae</taxon>
        <taxon>Boletaceae</taxon>
        <taxon>Boletoideae</taxon>
        <taxon>Boletus</taxon>
    </lineage>
</organism>
<gene>
    <name evidence="1" type="ORF">L210DRAFT_3653804</name>
</gene>
<evidence type="ECO:0000313" key="2">
    <source>
        <dbReference type="Proteomes" id="UP001194468"/>
    </source>
</evidence>
<name>A0AAD4BEW9_BOLED</name>
<evidence type="ECO:0000313" key="1">
    <source>
        <dbReference type="EMBL" id="KAF8423721.1"/>
    </source>
</evidence>
<dbReference type="EMBL" id="WHUW01000113">
    <property type="protein sequence ID" value="KAF8423721.1"/>
    <property type="molecule type" value="Genomic_DNA"/>
</dbReference>
<sequence length="327" mass="37236">MFEFFHGSRVGRKTLASLARTCLLFSSPALDILWHDLDGFHPLLKILPIATYSVDNPQWLTFQKYAKRVKAFRGRVTAQESVSSFPRCPKSYLPLLPNLIELEWNQIFLAPNNSGIPLLRYLAGPTVTKVTLSFMLREYSSAELEALADLLKLCPNVTSFAIVPYLLWDREPPQEVGTMVAQWPRLRTLRICAIAQPVMDQLLSRQTLESLHINYYDSSPIYSGTIPATVHELTLRGDSHSLCTRFLKTMYASPTRFRILVAKDDEKEESDGEMFHLLPRRINTSRLLSLTIQSASSIQGIPTWQPWGSEDCSCRPSSNLEHYTSWI</sequence>
<reference evidence="1" key="2">
    <citation type="journal article" date="2020" name="Nat. Commun.">
        <title>Large-scale genome sequencing of mycorrhizal fungi provides insights into the early evolution of symbiotic traits.</title>
        <authorList>
            <person name="Miyauchi S."/>
            <person name="Kiss E."/>
            <person name="Kuo A."/>
            <person name="Drula E."/>
            <person name="Kohler A."/>
            <person name="Sanchez-Garcia M."/>
            <person name="Morin E."/>
            <person name="Andreopoulos B."/>
            <person name="Barry K.W."/>
            <person name="Bonito G."/>
            <person name="Buee M."/>
            <person name="Carver A."/>
            <person name="Chen C."/>
            <person name="Cichocki N."/>
            <person name="Clum A."/>
            <person name="Culley D."/>
            <person name="Crous P.W."/>
            <person name="Fauchery L."/>
            <person name="Girlanda M."/>
            <person name="Hayes R.D."/>
            <person name="Keri Z."/>
            <person name="LaButti K."/>
            <person name="Lipzen A."/>
            <person name="Lombard V."/>
            <person name="Magnuson J."/>
            <person name="Maillard F."/>
            <person name="Murat C."/>
            <person name="Nolan M."/>
            <person name="Ohm R.A."/>
            <person name="Pangilinan J."/>
            <person name="Pereira M.F."/>
            <person name="Perotto S."/>
            <person name="Peter M."/>
            <person name="Pfister S."/>
            <person name="Riley R."/>
            <person name="Sitrit Y."/>
            <person name="Stielow J.B."/>
            <person name="Szollosi G."/>
            <person name="Zifcakova L."/>
            <person name="Stursova M."/>
            <person name="Spatafora J.W."/>
            <person name="Tedersoo L."/>
            <person name="Vaario L.M."/>
            <person name="Yamada A."/>
            <person name="Yan M."/>
            <person name="Wang P."/>
            <person name="Xu J."/>
            <person name="Bruns T."/>
            <person name="Baldrian P."/>
            <person name="Vilgalys R."/>
            <person name="Dunand C."/>
            <person name="Henrissat B."/>
            <person name="Grigoriev I.V."/>
            <person name="Hibbett D."/>
            <person name="Nagy L.G."/>
            <person name="Martin F.M."/>
        </authorList>
    </citation>
    <scope>NUCLEOTIDE SEQUENCE</scope>
    <source>
        <strain evidence="1">BED1</strain>
    </source>
</reference>
<proteinExistence type="predicted"/>
<evidence type="ECO:0008006" key="3">
    <source>
        <dbReference type="Google" id="ProtNLM"/>
    </source>
</evidence>
<protein>
    <recommendedName>
        <fullName evidence="3">F-box domain-containing protein</fullName>
    </recommendedName>
</protein>
<comment type="caution">
    <text evidence="1">The sequence shown here is derived from an EMBL/GenBank/DDBJ whole genome shotgun (WGS) entry which is preliminary data.</text>
</comment>
<reference evidence="1" key="1">
    <citation type="submission" date="2019-10" db="EMBL/GenBank/DDBJ databases">
        <authorList>
            <consortium name="DOE Joint Genome Institute"/>
            <person name="Kuo A."/>
            <person name="Miyauchi S."/>
            <person name="Kiss E."/>
            <person name="Drula E."/>
            <person name="Kohler A."/>
            <person name="Sanchez-Garcia M."/>
            <person name="Andreopoulos B."/>
            <person name="Barry K.W."/>
            <person name="Bonito G."/>
            <person name="Buee M."/>
            <person name="Carver A."/>
            <person name="Chen C."/>
            <person name="Cichocki N."/>
            <person name="Clum A."/>
            <person name="Culley D."/>
            <person name="Crous P.W."/>
            <person name="Fauchery L."/>
            <person name="Girlanda M."/>
            <person name="Hayes R."/>
            <person name="Keri Z."/>
            <person name="LaButti K."/>
            <person name="Lipzen A."/>
            <person name="Lombard V."/>
            <person name="Magnuson J."/>
            <person name="Maillard F."/>
            <person name="Morin E."/>
            <person name="Murat C."/>
            <person name="Nolan M."/>
            <person name="Ohm R."/>
            <person name="Pangilinan J."/>
            <person name="Pereira M."/>
            <person name="Perotto S."/>
            <person name="Peter M."/>
            <person name="Riley R."/>
            <person name="Sitrit Y."/>
            <person name="Stielow B."/>
            <person name="Szollosi G."/>
            <person name="Zifcakova L."/>
            <person name="Stursova M."/>
            <person name="Spatafora J.W."/>
            <person name="Tedersoo L."/>
            <person name="Vaario L.-M."/>
            <person name="Yamada A."/>
            <person name="Yan M."/>
            <person name="Wang P."/>
            <person name="Xu J."/>
            <person name="Bruns T."/>
            <person name="Baldrian P."/>
            <person name="Vilgalys R."/>
            <person name="Henrissat B."/>
            <person name="Grigoriev I.V."/>
            <person name="Hibbett D."/>
            <person name="Nagy L.G."/>
            <person name="Martin F.M."/>
        </authorList>
    </citation>
    <scope>NUCLEOTIDE SEQUENCE</scope>
    <source>
        <strain evidence="1">BED1</strain>
    </source>
</reference>
<dbReference type="AlphaFoldDB" id="A0AAD4BEW9"/>
<dbReference type="Proteomes" id="UP001194468">
    <property type="component" value="Unassembled WGS sequence"/>
</dbReference>